<comment type="catalytic activity">
    <reaction evidence="1">
        <text>ATP + protein L-histidine = ADP + protein N-phospho-L-histidine.</text>
        <dbReference type="EC" id="2.7.13.3"/>
    </reaction>
</comment>
<evidence type="ECO:0000256" key="7">
    <source>
        <dbReference type="ARBA" id="ARBA00023012"/>
    </source>
</evidence>
<dbReference type="SMART" id="SM00304">
    <property type="entry name" value="HAMP"/>
    <property type="match status" value="1"/>
</dbReference>
<dbReference type="Gene3D" id="6.10.340.10">
    <property type="match status" value="1"/>
</dbReference>
<evidence type="ECO:0000313" key="14">
    <source>
        <dbReference type="Proteomes" id="UP000094067"/>
    </source>
</evidence>
<keyword evidence="8" id="KW-0472">Membrane</keyword>
<dbReference type="Pfam" id="PF06580">
    <property type="entry name" value="His_kinase"/>
    <property type="match status" value="1"/>
</dbReference>
<keyword evidence="6 11" id="KW-0418">Kinase</keyword>
<dbReference type="EMBL" id="MEHA01000005">
    <property type="protein sequence ID" value="ODR53062.1"/>
    <property type="molecule type" value="Genomic_DNA"/>
</dbReference>
<name>A0A1E3A108_9FIRM</name>
<dbReference type="InterPro" id="IPR003660">
    <property type="entry name" value="HAMP_dom"/>
</dbReference>
<evidence type="ECO:0000313" key="16">
    <source>
        <dbReference type="Proteomes" id="UP000094869"/>
    </source>
</evidence>
<keyword evidence="4" id="KW-0597">Phosphoprotein</keyword>
<feature type="domain" description="Histidine kinase" evidence="9">
    <location>
        <begin position="516"/>
        <end position="621"/>
    </location>
</feature>
<evidence type="ECO:0000313" key="11">
    <source>
        <dbReference type="EMBL" id="ODM02428.1"/>
    </source>
</evidence>
<evidence type="ECO:0000256" key="5">
    <source>
        <dbReference type="ARBA" id="ARBA00022679"/>
    </source>
</evidence>
<feature type="transmembrane region" description="Helical" evidence="8">
    <location>
        <begin position="337"/>
        <end position="359"/>
    </location>
</feature>
<dbReference type="Proteomes" id="UP000094067">
    <property type="component" value="Unassembled WGS sequence"/>
</dbReference>
<dbReference type="InterPro" id="IPR010559">
    <property type="entry name" value="Sig_transdc_His_kin_internal"/>
</dbReference>
<comment type="caution">
    <text evidence="11">The sequence shown here is derived from an EMBL/GenBank/DDBJ whole genome shotgun (WGS) entry which is preliminary data.</text>
</comment>
<dbReference type="PATRIC" id="fig|1432052.4.peg.6213"/>
<dbReference type="PROSITE" id="PS50109">
    <property type="entry name" value="HIS_KIN"/>
    <property type="match status" value="1"/>
</dbReference>
<dbReference type="Pfam" id="PF00672">
    <property type="entry name" value="HAMP"/>
    <property type="match status" value="1"/>
</dbReference>
<reference evidence="12 15" key="3">
    <citation type="submission" date="2016-08" db="EMBL/GenBank/DDBJ databases">
        <authorList>
            <person name="Seilhamer J.J."/>
        </authorList>
    </citation>
    <scope>NUCLEOTIDE SEQUENCE [LARGE SCALE GENOMIC DNA]</scope>
    <source>
        <strain evidence="12 15">NML150140-1</strain>
    </source>
</reference>
<dbReference type="PANTHER" id="PTHR34220">
    <property type="entry name" value="SENSOR HISTIDINE KINASE YPDA"/>
    <property type="match status" value="1"/>
</dbReference>
<keyword evidence="7" id="KW-0902">Two-component regulatory system</keyword>
<dbReference type="OrthoDB" id="9809348at2"/>
<dbReference type="InterPro" id="IPR036890">
    <property type="entry name" value="HATPase_C_sf"/>
</dbReference>
<dbReference type="EC" id="2.7.13.3" evidence="3"/>
<reference evidence="13 16" key="2">
    <citation type="submission" date="2016-08" db="EMBL/GenBank/DDBJ databases">
        <title>Characterization of Isolates of Eisenbergiella tayi Derived from Blood Cultures, Using Whole Genome Sequencing.</title>
        <authorList>
            <person name="Bernier A.-M."/>
            <person name="Burdz T."/>
            <person name="Wiebe D."/>
            <person name="Bernard K."/>
        </authorList>
    </citation>
    <scope>NUCLEOTIDE SEQUENCE [LARGE SCALE GENOMIC DNA]</scope>
    <source>
        <strain evidence="13 16">NML120146</strain>
    </source>
</reference>
<feature type="transmembrane region" description="Helical" evidence="8">
    <location>
        <begin position="57"/>
        <end position="80"/>
    </location>
</feature>
<dbReference type="SUPFAM" id="SSF158472">
    <property type="entry name" value="HAMP domain-like"/>
    <property type="match status" value="1"/>
</dbReference>
<dbReference type="InterPro" id="IPR050640">
    <property type="entry name" value="Bact_2-comp_sensor_kinase"/>
</dbReference>
<dbReference type="SMART" id="SM00387">
    <property type="entry name" value="HATPase_c"/>
    <property type="match status" value="1"/>
</dbReference>
<evidence type="ECO:0000256" key="8">
    <source>
        <dbReference type="SAM" id="Phobius"/>
    </source>
</evidence>
<keyword evidence="5 11" id="KW-0808">Transferase</keyword>
<evidence type="ECO:0000313" key="12">
    <source>
        <dbReference type="EMBL" id="ODR53062.1"/>
    </source>
</evidence>
<sequence>MSISLEDTEETAAFLSDMGMARRTRHPAVIRGKHPEEGRTRDMRSIKRALKNISLRWKFFFGFLITSMVPIVGFGAYAYMNTENILLEQSYSNMEENLARASNNMDMVLEGYENASSLIFMNKQVQDLISVDFTNYGYEDLYYYLKSYFGTMMAINSDVNTFSIYTTNQTIAQDYYFIYKVDEEIEQEGWYKRAREENGKPVFMRGGINKDGKYVFYLVRSLDYYSYGSLRNVLRMEIDDRHLLGIISEVSGDDEMIILDDENYVVSSTDKTLMGCSVYDILDGYEGEIGNNKRDTAVYDGKEMLVSSVTSPQGWKILSLVSVPMLEMNIRTSVKNVILFALLAVIMSVVFSAVISILITRRIKELTKSVEKMKDGVFGERIEDGGRDEIGILAEVFSDMSFMVKHLIKDIYEKELIRKAAELNLLQEQINPHFLYNVLSSISSMAMRSGNTEIMDMVEHLALFYRISLNKGKNILSVREEVNLLENYLQLQKVRFGEAIQVAYDLDEELMDCRIIKLILQPLVENAIHHAMKDETAILHIGITLRREQDHMLFIITDDGVGMEAETVEEINTEIRNAVRGFGLKNVSIRIQLQYGQAYGVKVYSKEGEGTQIYIKLPIIREQKDLQL</sequence>
<feature type="domain" description="HAMP" evidence="10">
    <location>
        <begin position="357"/>
        <end position="409"/>
    </location>
</feature>
<dbReference type="RefSeq" id="WP_069154957.1">
    <property type="nucleotide sequence ID" value="NZ_DAWDRA010000006.1"/>
</dbReference>
<dbReference type="InterPro" id="IPR003594">
    <property type="entry name" value="HATPase_dom"/>
</dbReference>
<organism evidence="11 14">
    <name type="scientific">Eisenbergiella tayi</name>
    <dbReference type="NCBI Taxonomy" id="1432052"/>
    <lineage>
        <taxon>Bacteria</taxon>
        <taxon>Bacillati</taxon>
        <taxon>Bacillota</taxon>
        <taxon>Clostridia</taxon>
        <taxon>Lachnospirales</taxon>
        <taxon>Lachnospiraceae</taxon>
        <taxon>Eisenbergiella</taxon>
    </lineage>
</organism>
<evidence type="ECO:0000313" key="15">
    <source>
        <dbReference type="Proteomes" id="UP000094271"/>
    </source>
</evidence>
<dbReference type="CDD" id="cd06225">
    <property type="entry name" value="HAMP"/>
    <property type="match status" value="1"/>
</dbReference>
<comment type="subcellular location">
    <subcellularLocation>
        <location evidence="2">Membrane</location>
    </subcellularLocation>
</comment>
<evidence type="ECO:0000256" key="2">
    <source>
        <dbReference type="ARBA" id="ARBA00004370"/>
    </source>
</evidence>
<dbReference type="GO" id="GO:0000155">
    <property type="term" value="F:phosphorelay sensor kinase activity"/>
    <property type="evidence" value="ECO:0007669"/>
    <property type="project" value="InterPro"/>
</dbReference>
<dbReference type="Pfam" id="PF02518">
    <property type="entry name" value="HATPase_c"/>
    <property type="match status" value="1"/>
</dbReference>
<dbReference type="EMBL" id="MCGH01000004">
    <property type="protein sequence ID" value="ODM02428.1"/>
    <property type="molecule type" value="Genomic_DNA"/>
</dbReference>
<dbReference type="EMBL" id="MEHD01000024">
    <property type="protein sequence ID" value="ODR55421.1"/>
    <property type="molecule type" value="Genomic_DNA"/>
</dbReference>
<evidence type="ECO:0000259" key="10">
    <source>
        <dbReference type="PROSITE" id="PS50885"/>
    </source>
</evidence>
<evidence type="ECO:0000259" key="9">
    <source>
        <dbReference type="PROSITE" id="PS50109"/>
    </source>
</evidence>
<keyword evidence="16" id="KW-1185">Reference proteome</keyword>
<evidence type="ECO:0000256" key="1">
    <source>
        <dbReference type="ARBA" id="ARBA00000085"/>
    </source>
</evidence>
<evidence type="ECO:0000256" key="4">
    <source>
        <dbReference type="ARBA" id="ARBA00022553"/>
    </source>
</evidence>
<dbReference type="Proteomes" id="UP000094869">
    <property type="component" value="Unassembled WGS sequence"/>
</dbReference>
<dbReference type="PANTHER" id="PTHR34220:SF7">
    <property type="entry name" value="SENSOR HISTIDINE KINASE YPDA"/>
    <property type="match status" value="1"/>
</dbReference>
<dbReference type="InterPro" id="IPR005467">
    <property type="entry name" value="His_kinase_dom"/>
</dbReference>
<dbReference type="PROSITE" id="PS50885">
    <property type="entry name" value="HAMP"/>
    <property type="match status" value="1"/>
</dbReference>
<dbReference type="AlphaFoldDB" id="A0A1E3A108"/>
<dbReference type="GO" id="GO:0016020">
    <property type="term" value="C:membrane"/>
    <property type="evidence" value="ECO:0007669"/>
    <property type="project" value="UniProtKB-SubCell"/>
</dbReference>
<protein>
    <recommendedName>
        <fullName evidence="3">histidine kinase</fullName>
        <ecNumber evidence="3">2.7.13.3</ecNumber>
    </recommendedName>
</protein>
<gene>
    <name evidence="12" type="ORF">BEI59_09365</name>
    <name evidence="11" type="ORF">BEI61_05590</name>
    <name evidence="13" type="ORF">BEI63_14380</name>
</gene>
<keyword evidence="8" id="KW-0812">Transmembrane</keyword>
<accession>A0A1E3A108</accession>
<dbReference type="Gene3D" id="3.30.565.10">
    <property type="entry name" value="Histidine kinase-like ATPase, C-terminal domain"/>
    <property type="match status" value="1"/>
</dbReference>
<evidence type="ECO:0000256" key="6">
    <source>
        <dbReference type="ARBA" id="ARBA00022777"/>
    </source>
</evidence>
<dbReference type="SUPFAM" id="SSF55874">
    <property type="entry name" value="ATPase domain of HSP90 chaperone/DNA topoisomerase II/histidine kinase"/>
    <property type="match status" value="1"/>
</dbReference>
<keyword evidence="8" id="KW-1133">Transmembrane helix</keyword>
<evidence type="ECO:0000256" key="3">
    <source>
        <dbReference type="ARBA" id="ARBA00012438"/>
    </source>
</evidence>
<evidence type="ECO:0000313" key="13">
    <source>
        <dbReference type="EMBL" id="ODR55421.1"/>
    </source>
</evidence>
<dbReference type="Proteomes" id="UP000094271">
    <property type="component" value="Unassembled WGS sequence"/>
</dbReference>
<proteinExistence type="predicted"/>
<reference evidence="11 14" key="1">
    <citation type="submission" date="2016-07" db="EMBL/GenBank/DDBJ databases">
        <title>Characterization of isolates of Eisenbergiella tayi derived from blood cultures, using whole genome sequencing.</title>
        <authorList>
            <person name="Burdz T."/>
            <person name="Wiebe D."/>
            <person name="Huynh C."/>
            <person name="Bernard K."/>
        </authorList>
    </citation>
    <scope>NUCLEOTIDE SEQUENCE [LARGE SCALE GENOMIC DNA]</scope>
    <source>
        <strain evidence="11 14">NML 110608</strain>
    </source>
</reference>